<name>A0A0H2LUD1_VARPD</name>
<dbReference type="EMBL" id="JZWI01000075">
    <property type="protein sequence ID" value="KLN52077.1"/>
    <property type="molecule type" value="Genomic_DNA"/>
</dbReference>
<evidence type="ECO:0000313" key="2">
    <source>
        <dbReference type="EMBL" id="KLN52077.1"/>
    </source>
</evidence>
<keyword evidence="3" id="KW-1185">Reference proteome</keyword>
<feature type="region of interest" description="Disordered" evidence="1">
    <location>
        <begin position="34"/>
        <end position="60"/>
    </location>
</feature>
<reference evidence="2 3" key="1">
    <citation type="submission" date="2015-03" db="EMBL/GenBank/DDBJ databases">
        <title>Genome sequence of Variovorax paradoxus TBEA6.</title>
        <authorList>
            <person name="Poehlein A."/>
            <person name="Schuldes J."/>
            <person name="Wuebbeler J.H."/>
            <person name="Hiessl S."/>
            <person name="Steinbuechel A."/>
            <person name="Daniel R."/>
        </authorList>
    </citation>
    <scope>NUCLEOTIDE SEQUENCE [LARGE SCALE GENOMIC DNA]</scope>
    <source>
        <strain evidence="2 3">TBEA6</strain>
    </source>
</reference>
<evidence type="ECO:0000256" key="1">
    <source>
        <dbReference type="SAM" id="MobiDB-lite"/>
    </source>
</evidence>
<gene>
    <name evidence="2" type="ORF">VPARA_68120</name>
</gene>
<feature type="compositionally biased region" description="Low complexity" evidence="1">
    <location>
        <begin position="303"/>
        <end position="324"/>
    </location>
</feature>
<comment type="caution">
    <text evidence="2">The sequence shown here is derived from an EMBL/GenBank/DDBJ whole genome shotgun (WGS) entry which is preliminary data.</text>
</comment>
<organism evidence="2 3">
    <name type="scientific">Variovorax paradoxus</name>
    <dbReference type="NCBI Taxonomy" id="34073"/>
    <lineage>
        <taxon>Bacteria</taxon>
        <taxon>Pseudomonadati</taxon>
        <taxon>Pseudomonadota</taxon>
        <taxon>Betaproteobacteria</taxon>
        <taxon>Burkholderiales</taxon>
        <taxon>Comamonadaceae</taxon>
        <taxon>Variovorax</taxon>
    </lineage>
</organism>
<protein>
    <submittedName>
        <fullName evidence="2">Uncharacterized protein</fullName>
    </submittedName>
</protein>
<feature type="region of interest" description="Disordered" evidence="1">
    <location>
        <begin position="283"/>
        <end position="333"/>
    </location>
</feature>
<evidence type="ECO:0000313" key="3">
    <source>
        <dbReference type="Proteomes" id="UP000035170"/>
    </source>
</evidence>
<proteinExistence type="predicted"/>
<feature type="region of interest" description="Disordered" evidence="1">
    <location>
        <begin position="220"/>
        <end position="241"/>
    </location>
</feature>
<sequence length="333" mass="35903">MHQLAGLVLRRHVDTAGQVTGRNRFGHLDGTAQRMRDAAHQQPGEHQAQAQRQRTEDDQHQAGAGARLLAALCRGIELYPLRIHHLLHAREVGARGGFETFVEDPVGAFHVARQLGLADFLAGREVGLAKLADLVEHLLLFRRVHLVLDELLQFVRLLDGSSGGWCEVGNQARIAALGDGRGALDTRGGVAQPVGAGTLGLDVLLDHRIDFLAELPQLQHGKHAARERQGEDDADHDGQPLAYGNIAQKHAHDSRKSGKGKHAMRALAVRKVVCAGRFLPGRDGIRQRSFRPGPSRRWTSACRCPPGSASARPACPARSGSRCPAPSPSPAPA</sequence>
<dbReference type="AlphaFoldDB" id="A0A0H2LUD1"/>
<accession>A0A0H2LUD1</accession>
<dbReference type="Proteomes" id="UP000035170">
    <property type="component" value="Unassembled WGS sequence"/>
</dbReference>